<feature type="compositionally biased region" description="Polar residues" evidence="1">
    <location>
        <begin position="517"/>
        <end position="527"/>
    </location>
</feature>
<feature type="compositionally biased region" description="Low complexity" evidence="1">
    <location>
        <begin position="55"/>
        <end position="74"/>
    </location>
</feature>
<dbReference type="Proteomes" id="UP001215712">
    <property type="component" value="Unassembled WGS sequence"/>
</dbReference>
<feature type="compositionally biased region" description="Polar residues" evidence="1">
    <location>
        <begin position="384"/>
        <end position="393"/>
    </location>
</feature>
<feature type="compositionally biased region" description="Polar residues" evidence="1">
    <location>
        <begin position="408"/>
        <end position="432"/>
    </location>
</feature>
<accession>A0AAD6MTB0</accession>
<feature type="region of interest" description="Disordered" evidence="1">
    <location>
        <begin position="571"/>
        <end position="592"/>
    </location>
</feature>
<keyword evidence="3" id="KW-1185">Reference proteome</keyword>
<feature type="compositionally biased region" description="Low complexity" evidence="1">
    <location>
        <begin position="448"/>
        <end position="465"/>
    </location>
</feature>
<proteinExistence type="predicted"/>
<dbReference type="EMBL" id="JAQJAN010000013">
    <property type="protein sequence ID" value="KAJ5712729.1"/>
    <property type="molecule type" value="Genomic_DNA"/>
</dbReference>
<organism evidence="2 3">
    <name type="scientific">Penicillium malachiteum</name>
    <dbReference type="NCBI Taxonomy" id="1324776"/>
    <lineage>
        <taxon>Eukaryota</taxon>
        <taxon>Fungi</taxon>
        <taxon>Dikarya</taxon>
        <taxon>Ascomycota</taxon>
        <taxon>Pezizomycotina</taxon>
        <taxon>Eurotiomycetes</taxon>
        <taxon>Eurotiomycetidae</taxon>
        <taxon>Eurotiales</taxon>
        <taxon>Aspergillaceae</taxon>
        <taxon>Penicillium</taxon>
    </lineage>
</organism>
<feature type="region of interest" description="Disordered" evidence="1">
    <location>
        <begin position="162"/>
        <end position="215"/>
    </location>
</feature>
<feature type="compositionally biased region" description="Basic and acidic residues" evidence="1">
    <location>
        <begin position="394"/>
        <end position="406"/>
    </location>
</feature>
<dbReference type="AlphaFoldDB" id="A0AAD6MTB0"/>
<name>A0AAD6MTB0_9EURO</name>
<feature type="compositionally biased region" description="Polar residues" evidence="1">
    <location>
        <begin position="162"/>
        <end position="175"/>
    </location>
</feature>
<feature type="compositionally biased region" description="Basic and acidic residues" evidence="1">
    <location>
        <begin position="547"/>
        <end position="556"/>
    </location>
</feature>
<feature type="compositionally biased region" description="Acidic residues" evidence="1">
    <location>
        <begin position="366"/>
        <end position="377"/>
    </location>
</feature>
<feature type="region of interest" description="Disordered" evidence="1">
    <location>
        <begin position="262"/>
        <end position="556"/>
    </location>
</feature>
<gene>
    <name evidence="2" type="ORF">N7493_009197</name>
</gene>
<evidence type="ECO:0000256" key="1">
    <source>
        <dbReference type="SAM" id="MobiDB-lite"/>
    </source>
</evidence>
<comment type="caution">
    <text evidence="2">The sequence shown here is derived from an EMBL/GenBank/DDBJ whole genome shotgun (WGS) entry which is preliminary data.</text>
</comment>
<feature type="region of interest" description="Disordered" evidence="1">
    <location>
        <begin position="112"/>
        <end position="150"/>
    </location>
</feature>
<feature type="compositionally biased region" description="Polar residues" evidence="1">
    <location>
        <begin position="38"/>
        <end position="54"/>
    </location>
</feature>
<feature type="compositionally biased region" description="Low complexity" evidence="1">
    <location>
        <begin position="489"/>
        <end position="500"/>
    </location>
</feature>
<feature type="compositionally biased region" description="Basic and acidic residues" evidence="1">
    <location>
        <begin position="319"/>
        <end position="335"/>
    </location>
</feature>
<feature type="region of interest" description="Disordered" evidence="1">
    <location>
        <begin position="38"/>
        <end position="80"/>
    </location>
</feature>
<evidence type="ECO:0000313" key="2">
    <source>
        <dbReference type="EMBL" id="KAJ5712729.1"/>
    </source>
</evidence>
<feature type="region of interest" description="Disordered" evidence="1">
    <location>
        <begin position="1"/>
        <end position="21"/>
    </location>
</feature>
<feature type="compositionally biased region" description="Polar residues" evidence="1">
    <location>
        <begin position="1"/>
        <end position="14"/>
    </location>
</feature>
<reference evidence="2" key="2">
    <citation type="submission" date="2023-01" db="EMBL/GenBank/DDBJ databases">
        <authorList>
            <person name="Petersen C."/>
        </authorList>
    </citation>
    <scope>NUCLEOTIDE SEQUENCE</scope>
    <source>
        <strain evidence="2">IBT 17514</strain>
    </source>
</reference>
<evidence type="ECO:0000313" key="3">
    <source>
        <dbReference type="Proteomes" id="UP001215712"/>
    </source>
</evidence>
<protein>
    <submittedName>
        <fullName evidence="2">Uncharacterized protein</fullName>
    </submittedName>
</protein>
<sequence length="592" mass="65141">MASVSRTPPRQSPSLEGLEQVVPPRVMSITAHRSEITINKPLTKSYTGDSLKTPSESSSAMFSDSSETSSYDDSNYGTPADLSDSIASYLPILVRTESDDFTGLLDLPAPTDELKDSSPVSPLPYIHPLSLPPRKEEESDTIPIAGPPSPFNIDISTSIFGTAPRKNTANPNHLTAVTDLQFDDSDSRASSPSLSPTEVGPADEEYPDNSTATSPIDIDASSVILGTSAHYGRPLQWKEPDMESGRTSHTSHYFREKKWDLFPELGPSPSQTSGRVSPGHSKEGRLNVTAKQPKWYSMNMGRKSGVRQSFMTYVNKISHHSEEKDKREKHEKMEQQKSPVEVPRVHSRRFTGPMGPLNTRTTDPIREDDEEDEAQELDEFHAQLLTSSTSTSNFHDESRNARERKSAFPSSTPRKHSSVSWQLPSKNKTRASQPPPVIKSSQPTSAMKSRPPSAMKSPPSAMRSPLSPSSETRKHSSVSWQLPAKNSMRASQPAQAPAPLKAKRPESTPVRVRPASTRPTPQQTKRSTFAALPALQTGAFGGGKKKSNLENEAERRREEIRGRIKFVGSVNPHLCKPQKDPWSPLQSGIVPF</sequence>
<reference evidence="2" key="1">
    <citation type="journal article" date="2023" name="IMA Fungus">
        <title>Comparative genomic study of the Penicillium genus elucidates a diverse pangenome and 15 lateral gene transfer events.</title>
        <authorList>
            <person name="Petersen C."/>
            <person name="Sorensen T."/>
            <person name="Nielsen M.R."/>
            <person name="Sondergaard T.E."/>
            <person name="Sorensen J.L."/>
            <person name="Fitzpatrick D.A."/>
            <person name="Frisvad J.C."/>
            <person name="Nielsen K.L."/>
        </authorList>
    </citation>
    <scope>NUCLEOTIDE SEQUENCE</scope>
    <source>
        <strain evidence="2">IBT 17514</strain>
    </source>
</reference>